<evidence type="ECO:0000259" key="16">
    <source>
        <dbReference type="Pfam" id="PF02803"/>
    </source>
</evidence>
<comment type="pathway">
    <text evidence="2">Lipid metabolism.</text>
</comment>
<evidence type="ECO:0000259" key="15">
    <source>
        <dbReference type="Pfam" id="PF00108"/>
    </source>
</evidence>
<keyword evidence="5" id="KW-0276">Fatty acid metabolism</keyword>
<dbReference type="Gene3D" id="3.40.47.10">
    <property type="match status" value="1"/>
</dbReference>
<dbReference type="GO" id="GO:0006635">
    <property type="term" value="P:fatty acid beta-oxidation"/>
    <property type="evidence" value="ECO:0007669"/>
    <property type="project" value="TreeGrafter"/>
</dbReference>
<dbReference type="PROSITE" id="PS00737">
    <property type="entry name" value="THIOLASE_2"/>
    <property type="match status" value="1"/>
</dbReference>
<dbReference type="PROSITE" id="PS00099">
    <property type="entry name" value="THIOLASE_3"/>
    <property type="match status" value="1"/>
</dbReference>
<evidence type="ECO:0000256" key="12">
    <source>
        <dbReference type="ARBA" id="ARBA00051550"/>
    </source>
</evidence>
<dbReference type="PROSITE" id="PS00098">
    <property type="entry name" value="THIOLASE_1"/>
    <property type="match status" value="1"/>
</dbReference>
<dbReference type="InterPro" id="IPR020617">
    <property type="entry name" value="Thiolase_C"/>
</dbReference>
<keyword evidence="6" id="KW-0809">Transit peptide</keyword>
<keyword evidence="18" id="KW-1185">Reference proteome</keyword>
<protein>
    <recommendedName>
        <fullName evidence="11">Acetyl-CoA acetyltransferase</fullName>
        <ecNumber evidence="10">2.3.1.16</ecNumber>
    </recommendedName>
</protein>
<proteinExistence type="inferred from homology"/>
<dbReference type="EC" id="2.3.1.16" evidence="10"/>
<keyword evidence="8" id="KW-0576">Peroxisome</keyword>
<feature type="active site" description="Proton acceptor" evidence="13">
    <location>
        <position position="369"/>
    </location>
</feature>
<accession>A0A3G2R1S1</accession>
<dbReference type="InterPro" id="IPR050215">
    <property type="entry name" value="Thiolase-like_sf_Thiolase"/>
</dbReference>
<dbReference type="PIRSF" id="PIRSF000429">
    <property type="entry name" value="Ac-CoA_Ac_transf"/>
    <property type="match status" value="1"/>
</dbReference>
<evidence type="ECO:0000256" key="8">
    <source>
        <dbReference type="ARBA" id="ARBA00023140"/>
    </source>
</evidence>
<dbReference type="GO" id="GO:0005737">
    <property type="term" value="C:cytoplasm"/>
    <property type="evidence" value="ECO:0007669"/>
    <property type="project" value="UniProtKB-ARBA"/>
</dbReference>
<evidence type="ECO:0000256" key="7">
    <source>
        <dbReference type="ARBA" id="ARBA00023098"/>
    </source>
</evidence>
<dbReference type="Pfam" id="PF02803">
    <property type="entry name" value="Thiolase_C"/>
    <property type="match status" value="1"/>
</dbReference>
<dbReference type="GO" id="GO:0003985">
    <property type="term" value="F:acetyl-CoA C-acetyltransferase activity"/>
    <property type="evidence" value="ECO:0007669"/>
    <property type="project" value="UniProtKB-EC"/>
</dbReference>
<dbReference type="InterPro" id="IPR020615">
    <property type="entry name" value="Thiolase_acyl_enz_int_AS"/>
</dbReference>
<dbReference type="PANTHER" id="PTHR43853:SF8">
    <property type="entry name" value="3-KETOACYL-COA THIOLASE, PEROXISOMAL"/>
    <property type="match status" value="1"/>
</dbReference>
<evidence type="ECO:0000313" key="18">
    <source>
        <dbReference type="Proteomes" id="UP000280960"/>
    </source>
</evidence>
<dbReference type="SUPFAM" id="SSF53901">
    <property type="entry name" value="Thiolase-like"/>
    <property type="match status" value="2"/>
</dbReference>
<dbReference type="InterPro" id="IPR020616">
    <property type="entry name" value="Thiolase_N"/>
</dbReference>
<reference evidence="17 18" key="1">
    <citation type="submission" date="2018-10" db="EMBL/GenBank/DDBJ databases">
        <authorList>
            <person name="Zhang X."/>
        </authorList>
    </citation>
    <scope>NUCLEOTIDE SEQUENCE [LARGE SCALE GENOMIC DNA]</scope>
    <source>
        <strain evidence="17 18">SK-G1</strain>
    </source>
</reference>
<evidence type="ECO:0000256" key="13">
    <source>
        <dbReference type="PIRSR" id="PIRSR000429-1"/>
    </source>
</evidence>
<dbReference type="InterPro" id="IPR020610">
    <property type="entry name" value="Thiolase_AS"/>
</dbReference>
<gene>
    <name evidence="17" type="ORF">D2962_01140</name>
</gene>
<evidence type="ECO:0000256" key="1">
    <source>
        <dbReference type="ARBA" id="ARBA00004275"/>
    </source>
</evidence>
<evidence type="ECO:0000313" key="17">
    <source>
        <dbReference type="EMBL" id="AYO29392.1"/>
    </source>
</evidence>
<dbReference type="RefSeq" id="WP_122013863.1">
    <property type="nucleotide sequence ID" value="NZ_CP033169.1"/>
</dbReference>
<evidence type="ECO:0000256" key="9">
    <source>
        <dbReference type="ARBA" id="ARBA00023315"/>
    </source>
</evidence>
<sequence>MDKCVIVAYGRSAIAKAVRGTLAAANPVDFGAEVLKGVVERVPELDLREIDDVIVGCAIPEGKMGLNPARNIVIRAGFPVEVPAQTINRFCASGLQSVAIGASMIMSGLHEVVIAGGVESMSCPVLSESPEYLNKWLLENTDIYMPMGITGENVAAKYGISRERMEQMSVESHAKAAAAVENGLFDDEIIPVTGYDKEGNPVVFKRDECYRKGTNMEVLATLKPSFKEDGLLTAATSSQRSDGAAFVVLMSERKAKELGIKPIATFVSFAVEGLDPAYMGLGPIYAVREVLHKTGLKIDDMDVIELNEAFASQAIVTIDELKMDKKKVNPRGGALALGHPLGATGAILLCKAMNYLKDTGGKYGLITMCVGGGMGAACIIEMAK</sequence>
<dbReference type="Pfam" id="PF00108">
    <property type="entry name" value="Thiolase_N"/>
    <property type="match status" value="1"/>
</dbReference>
<organism evidence="17 18">
    <name type="scientific">Biomaibacter acetigenes</name>
    <dbReference type="NCBI Taxonomy" id="2316383"/>
    <lineage>
        <taxon>Bacteria</taxon>
        <taxon>Bacillati</taxon>
        <taxon>Bacillota</taxon>
        <taxon>Clostridia</taxon>
        <taxon>Thermosediminibacterales</taxon>
        <taxon>Tepidanaerobacteraceae</taxon>
        <taxon>Biomaibacter</taxon>
    </lineage>
</organism>
<evidence type="ECO:0000256" key="5">
    <source>
        <dbReference type="ARBA" id="ARBA00022832"/>
    </source>
</evidence>
<dbReference type="InterPro" id="IPR016039">
    <property type="entry name" value="Thiolase-like"/>
</dbReference>
<dbReference type="NCBIfam" id="TIGR01930">
    <property type="entry name" value="AcCoA-C-Actrans"/>
    <property type="match status" value="1"/>
</dbReference>
<evidence type="ECO:0000256" key="10">
    <source>
        <dbReference type="ARBA" id="ARBA00024073"/>
    </source>
</evidence>
<evidence type="ECO:0000256" key="2">
    <source>
        <dbReference type="ARBA" id="ARBA00005189"/>
    </source>
</evidence>
<feature type="active site" description="Proton acceptor" evidence="13">
    <location>
        <position position="339"/>
    </location>
</feature>
<evidence type="ECO:0000256" key="14">
    <source>
        <dbReference type="RuleBase" id="RU003557"/>
    </source>
</evidence>
<dbReference type="CDD" id="cd00751">
    <property type="entry name" value="thiolase"/>
    <property type="match status" value="1"/>
</dbReference>
<dbReference type="Proteomes" id="UP000280960">
    <property type="component" value="Chromosome"/>
</dbReference>
<keyword evidence="4 14" id="KW-0808">Transferase</keyword>
<evidence type="ECO:0000256" key="11">
    <source>
        <dbReference type="ARBA" id="ARBA00044137"/>
    </source>
</evidence>
<name>A0A3G2R1S1_9FIRM</name>
<dbReference type="FunFam" id="3.40.47.10:FF:000010">
    <property type="entry name" value="Acetyl-CoA acetyltransferase (Thiolase)"/>
    <property type="match status" value="1"/>
</dbReference>
<feature type="domain" description="Thiolase N-terminal" evidence="15">
    <location>
        <begin position="4"/>
        <end position="252"/>
    </location>
</feature>
<feature type="active site" description="Acyl-thioester intermediate" evidence="13">
    <location>
        <position position="91"/>
    </location>
</feature>
<keyword evidence="7" id="KW-0443">Lipid metabolism</keyword>
<dbReference type="AlphaFoldDB" id="A0A3G2R1S1"/>
<dbReference type="InterPro" id="IPR002155">
    <property type="entry name" value="Thiolase"/>
</dbReference>
<dbReference type="PANTHER" id="PTHR43853">
    <property type="entry name" value="3-KETOACYL-COA THIOLASE, PEROXISOMAL"/>
    <property type="match status" value="1"/>
</dbReference>
<dbReference type="GO" id="GO:0010124">
    <property type="term" value="P:phenylacetate catabolic process"/>
    <property type="evidence" value="ECO:0007669"/>
    <property type="project" value="TreeGrafter"/>
</dbReference>
<dbReference type="InterPro" id="IPR020613">
    <property type="entry name" value="Thiolase_CS"/>
</dbReference>
<dbReference type="EMBL" id="CP033169">
    <property type="protein sequence ID" value="AYO29392.1"/>
    <property type="molecule type" value="Genomic_DNA"/>
</dbReference>
<keyword evidence="9 14" id="KW-0012">Acyltransferase</keyword>
<comment type="subcellular location">
    <subcellularLocation>
        <location evidence="1">Peroxisome</location>
    </subcellularLocation>
</comment>
<evidence type="ECO:0000256" key="3">
    <source>
        <dbReference type="ARBA" id="ARBA00010982"/>
    </source>
</evidence>
<feature type="domain" description="Thiolase C-terminal" evidence="16">
    <location>
        <begin position="261"/>
        <end position="381"/>
    </location>
</feature>
<dbReference type="KEGG" id="bacg:D2962_01140"/>
<evidence type="ECO:0000256" key="4">
    <source>
        <dbReference type="ARBA" id="ARBA00022679"/>
    </source>
</evidence>
<comment type="catalytic activity">
    <reaction evidence="12">
        <text>2 acetyl-CoA = acetoacetyl-CoA + CoA</text>
        <dbReference type="Rhea" id="RHEA:21036"/>
        <dbReference type="ChEBI" id="CHEBI:57286"/>
        <dbReference type="ChEBI" id="CHEBI:57287"/>
        <dbReference type="ChEBI" id="CHEBI:57288"/>
        <dbReference type="EC" id="2.3.1.9"/>
    </reaction>
</comment>
<evidence type="ECO:0000256" key="6">
    <source>
        <dbReference type="ARBA" id="ARBA00022946"/>
    </source>
</evidence>
<comment type="similarity">
    <text evidence="3 14">Belongs to the thiolase-like superfamily. Thiolase family.</text>
</comment>